<name>A0A9P9AEL5_9HYPO</name>
<comment type="caution">
    <text evidence="3">The sequence shown here is derived from an EMBL/GenBank/DDBJ whole genome shotgun (WGS) entry which is preliminary data.</text>
</comment>
<dbReference type="EMBL" id="JAGPYM010000064">
    <property type="protein sequence ID" value="KAH6869880.1"/>
    <property type="molecule type" value="Genomic_DNA"/>
</dbReference>
<protein>
    <submittedName>
        <fullName evidence="3">Uncharacterized protein</fullName>
    </submittedName>
</protein>
<keyword evidence="1" id="KW-0175">Coiled coil</keyword>
<evidence type="ECO:0000313" key="3">
    <source>
        <dbReference type="EMBL" id="KAH6869880.1"/>
    </source>
</evidence>
<evidence type="ECO:0000256" key="2">
    <source>
        <dbReference type="SAM" id="MobiDB-lite"/>
    </source>
</evidence>
<proteinExistence type="predicted"/>
<accession>A0A9P9AEL5</accession>
<keyword evidence="4" id="KW-1185">Reference proteome</keyword>
<feature type="region of interest" description="Disordered" evidence="2">
    <location>
        <begin position="1"/>
        <end position="55"/>
    </location>
</feature>
<organism evidence="3 4">
    <name type="scientific">Thelonectria olida</name>
    <dbReference type="NCBI Taxonomy" id="1576542"/>
    <lineage>
        <taxon>Eukaryota</taxon>
        <taxon>Fungi</taxon>
        <taxon>Dikarya</taxon>
        <taxon>Ascomycota</taxon>
        <taxon>Pezizomycotina</taxon>
        <taxon>Sordariomycetes</taxon>
        <taxon>Hypocreomycetidae</taxon>
        <taxon>Hypocreales</taxon>
        <taxon>Nectriaceae</taxon>
        <taxon>Thelonectria</taxon>
    </lineage>
</organism>
<evidence type="ECO:0000256" key="1">
    <source>
        <dbReference type="SAM" id="Coils"/>
    </source>
</evidence>
<feature type="compositionally biased region" description="Basic and acidic residues" evidence="2">
    <location>
        <begin position="1"/>
        <end position="15"/>
    </location>
</feature>
<gene>
    <name evidence="3" type="ORF">B0T10DRAFT_417975</name>
</gene>
<dbReference type="Proteomes" id="UP000777438">
    <property type="component" value="Unassembled WGS sequence"/>
</dbReference>
<feature type="coiled-coil region" evidence="1">
    <location>
        <begin position="102"/>
        <end position="129"/>
    </location>
</feature>
<dbReference type="OrthoDB" id="5101820at2759"/>
<sequence length="152" mass="17648">MSEINDISRLHEHKGSPIYPPRSKLFHDLFPQVGNNQNSNHQNEDDETRTGSGGCDDEPEICIELLKMDLDQHKQALIDTLADRAQQLYERDCTIKTQCFHIVTMNQTIEELMKERSRLDETVTDLRKQFEVLANHDWQGDSGIKKKRKLCP</sequence>
<reference evidence="3 4" key="1">
    <citation type="journal article" date="2021" name="Nat. Commun.">
        <title>Genetic determinants of endophytism in the Arabidopsis root mycobiome.</title>
        <authorList>
            <person name="Mesny F."/>
            <person name="Miyauchi S."/>
            <person name="Thiergart T."/>
            <person name="Pickel B."/>
            <person name="Atanasova L."/>
            <person name="Karlsson M."/>
            <person name="Huettel B."/>
            <person name="Barry K.W."/>
            <person name="Haridas S."/>
            <person name="Chen C."/>
            <person name="Bauer D."/>
            <person name="Andreopoulos W."/>
            <person name="Pangilinan J."/>
            <person name="LaButti K."/>
            <person name="Riley R."/>
            <person name="Lipzen A."/>
            <person name="Clum A."/>
            <person name="Drula E."/>
            <person name="Henrissat B."/>
            <person name="Kohler A."/>
            <person name="Grigoriev I.V."/>
            <person name="Martin F.M."/>
            <person name="Hacquard S."/>
        </authorList>
    </citation>
    <scope>NUCLEOTIDE SEQUENCE [LARGE SCALE GENOMIC DNA]</scope>
    <source>
        <strain evidence="3 4">MPI-CAGE-CH-0241</strain>
    </source>
</reference>
<evidence type="ECO:0000313" key="4">
    <source>
        <dbReference type="Proteomes" id="UP000777438"/>
    </source>
</evidence>
<dbReference type="AlphaFoldDB" id="A0A9P9AEL5"/>